<accession>A0A9W8AI28</accession>
<dbReference type="InterPro" id="IPR009081">
    <property type="entry name" value="PP-bd_ACP"/>
</dbReference>
<dbReference type="Proteomes" id="UP001150925">
    <property type="component" value="Unassembled WGS sequence"/>
</dbReference>
<comment type="caution">
    <text evidence="3">The sequence shown here is derived from an EMBL/GenBank/DDBJ whole genome shotgun (WGS) entry which is preliminary data.</text>
</comment>
<dbReference type="InterPro" id="IPR000873">
    <property type="entry name" value="AMP-dep_synth/lig_dom"/>
</dbReference>
<dbReference type="OrthoDB" id="329835at2759"/>
<organism evidence="3 4">
    <name type="scientific">Dispira parvispora</name>
    <dbReference type="NCBI Taxonomy" id="1520584"/>
    <lineage>
        <taxon>Eukaryota</taxon>
        <taxon>Fungi</taxon>
        <taxon>Fungi incertae sedis</taxon>
        <taxon>Zoopagomycota</taxon>
        <taxon>Kickxellomycotina</taxon>
        <taxon>Dimargaritomycetes</taxon>
        <taxon>Dimargaritales</taxon>
        <taxon>Dimargaritaceae</taxon>
        <taxon>Dispira</taxon>
    </lineage>
</organism>
<dbReference type="Pfam" id="PF00501">
    <property type="entry name" value="AMP-binding"/>
    <property type="match status" value="1"/>
</dbReference>
<dbReference type="PANTHER" id="PTHR45527">
    <property type="entry name" value="NONRIBOSOMAL PEPTIDE SYNTHETASE"/>
    <property type="match status" value="1"/>
</dbReference>
<dbReference type="InterPro" id="IPR045851">
    <property type="entry name" value="AMP-bd_C_sf"/>
</dbReference>
<dbReference type="SUPFAM" id="SSF56801">
    <property type="entry name" value="Acetyl-CoA synthetase-like"/>
    <property type="match status" value="1"/>
</dbReference>
<name>A0A9W8AI28_9FUNG</name>
<dbReference type="PANTHER" id="PTHR45527:SF1">
    <property type="entry name" value="FATTY ACID SYNTHASE"/>
    <property type="match status" value="1"/>
</dbReference>
<evidence type="ECO:0000313" key="4">
    <source>
        <dbReference type="Proteomes" id="UP001150925"/>
    </source>
</evidence>
<dbReference type="GO" id="GO:0031177">
    <property type="term" value="F:phosphopantetheine binding"/>
    <property type="evidence" value="ECO:0007669"/>
    <property type="project" value="TreeGrafter"/>
</dbReference>
<dbReference type="GO" id="GO:0044550">
    <property type="term" value="P:secondary metabolite biosynthetic process"/>
    <property type="evidence" value="ECO:0007669"/>
    <property type="project" value="TreeGrafter"/>
</dbReference>
<dbReference type="Gene3D" id="3.40.50.12780">
    <property type="entry name" value="N-terminal domain of ligase-like"/>
    <property type="match status" value="1"/>
</dbReference>
<evidence type="ECO:0000256" key="1">
    <source>
        <dbReference type="ARBA" id="ARBA00022598"/>
    </source>
</evidence>
<dbReference type="InterPro" id="IPR036736">
    <property type="entry name" value="ACP-like_sf"/>
</dbReference>
<dbReference type="Gene3D" id="3.30.300.30">
    <property type="match status" value="1"/>
</dbReference>
<dbReference type="Pfam" id="PF13193">
    <property type="entry name" value="AMP-binding_C"/>
    <property type="match status" value="1"/>
</dbReference>
<keyword evidence="4" id="KW-1185">Reference proteome</keyword>
<gene>
    <name evidence="3" type="ORF">IWQ62_006414</name>
</gene>
<protein>
    <recommendedName>
        <fullName evidence="2">Carrier domain-containing protein</fullName>
    </recommendedName>
</protein>
<dbReference type="GO" id="GO:0005737">
    <property type="term" value="C:cytoplasm"/>
    <property type="evidence" value="ECO:0007669"/>
    <property type="project" value="TreeGrafter"/>
</dbReference>
<evidence type="ECO:0000313" key="3">
    <source>
        <dbReference type="EMBL" id="KAJ1951555.1"/>
    </source>
</evidence>
<dbReference type="SUPFAM" id="SSF47336">
    <property type="entry name" value="ACP-like"/>
    <property type="match status" value="1"/>
</dbReference>
<feature type="domain" description="Carrier" evidence="2">
    <location>
        <begin position="378"/>
        <end position="455"/>
    </location>
</feature>
<reference evidence="3" key="1">
    <citation type="submission" date="2022-07" db="EMBL/GenBank/DDBJ databases">
        <title>Phylogenomic reconstructions and comparative analyses of Kickxellomycotina fungi.</title>
        <authorList>
            <person name="Reynolds N.K."/>
            <person name="Stajich J.E."/>
            <person name="Barry K."/>
            <person name="Grigoriev I.V."/>
            <person name="Crous P."/>
            <person name="Smith M.E."/>
        </authorList>
    </citation>
    <scope>NUCLEOTIDE SEQUENCE</scope>
    <source>
        <strain evidence="3">RSA 1196</strain>
    </source>
</reference>
<dbReference type="AlphaFoldDB" id="A0A9W8AI28"/>
<sequence>MDDLVLPMVTSKSLVKWKPPQVNPSDIAIVYFTSGSTGKPKAVPQRHESIVNCILGSCNFLKLSKNCRCLQALNIGFDASLLMLFIPLSIGGTLVLPGEDIMKGFSKTDTWLVTPSMLQAVGGPEQYSCPKTIVVGGEPLSYTLAKKWSQAYNGQLRLINNYGPTETTIASHIEEVDLTLGSRVISIGRTIPNVQCYILDGALHLVPIGVIGEICIGGIGVCHGYLYDEQRSQDLFVANPYGPGLIYRTGDLGCWLPDGRVYCVGRKDDQVKIRGFRVELGEIEQVIRSQSATSNLENACVAYDRSNDALVGYVTPSNIDCELVLSALSSQLPSYMVPDHIIPVDKLPLTTNGKVDRQALLTNHPPGRVQSGQTSPSSLTTPTQQRLIAILCELFNLKQGEIRPLHDTFFTLGGNSISAMYFVSRCKANGIPLAMADINRRTTVAALAKCASEGAGEDNMNSISTECTHGPFSLTPVQ</sequence>
<dbReference type="GO" id="GO:0043041">
    <property type="term" value="P:amino acid activation for nonribosomal peptide biosynthetic process"/>
    <property type="evidence" value="ECO:0007669"/>
    <property type="project" value="TreeGrafter"/>
</dbReference>
<dbReference type="PROSITE" id="PS50075">
    <property type="entry name" value="CARRIER"/>
    <property type="match status" value="1"/>
</dbReference>
<dbReference type="PROSITE" id="PS00455">
    <property type="entry name" value="AMP_BINDING"/>
    <property type="match status" value="1"/>
</dbReference>
<evidence type="ECO:0000259" key="2">
    <source>
        <dbReference type="PROSITE" id="PS50075"/>
    </source>
</evidence>
<dbReference type="Pfam" id="PF00550">
    <property type="entry name" value="PP-binding"/>
    <property type="match status" value="1"/>
</dbReference>
<dbReference type="Gene3D" id="1.10.1200.10">
    <property type="entry name" value="ACP-like"/>
    <property type="match status" value="1"/>
</dbReference>
<feature type="non-terminal residue" evidence="3">
    <location>
        <position position="478"/>
    </location>
</feature>
<dbReference type="InterPro" id="IPR020845">
    <property type="entry name" value="AMP-binding_CS"/>
</dbReference>
<dbReference type="EMBL" id="JANBPY010003487">
    <property type="protein sequence ID" value="KAJ1951555.1"/>
    <property type="molecule type" value="Genomic_DNA"/>
</dbReference>
<proteinExistence type="predicted"/>
<dbReference type="InterPro" id="IPR025110">
    <property type="entry name" value="AMP-bd_C"/>
</dbReference>
<dbReference type="GO" id="GO:0016874">
    <property type="term" value="F:ligase activity"/>
    <property type="evidence" value="ECO:0007669"/>
    <property type="project" value="UniProtKB-KW"/>
</dbReference>
<dbReference type="InterPro" id="IPR042099">
    <property type="entry name" value="ANL_N_sf"/>
</dbReference>
<keyword evidence="1" id="KW-0436">Ligase</keyword>